<dbReference type="SUPFAM" id="SSF51182">
    <property type="entry name" value="RmlC-like cupins"/>
    <property type="match status" value="1"/>
</dbReference>
<dbReference type="Gene3D" id="1.10.10.60">
    <property type="entry name" value="Homeodomain-like"/>
    <property type="match status" value="1"/>
</dbReference>
<evidence type="ECO:0000256" key="3">
    <source>
        <dbReference type="ARBA" id="ARBA00023125"/>
    </source>
</evidence>
<keyword evidence="3" id="KW-0238">DNA-binding</keyword>
<dbReference type="PRINTS" id="PR00032">
    <property type="entry name" value="HTHARAC"/>
</dbReference>
<sequence>MQANELIQSYTHKQLITKTIHMPAGYVDDFHSHPWHQIVFPFKGLLQSSIGGKSIIVPHNAMLYIPANTSHKSVAVTNTEFLAIYLNPDVWVEYASEAKSCLVTPFIKQLILLLFENEMSQQSESNTTHLLLVLRDQTVMANSYDIPLLLPTDKRLLAIFKQLKQQPDLSFTLKEWAKKVGASERTLSRVCAKEFNQSFSLWRQNIRLVLSLQLLDSKGSIQDIALELGYTSDSAYIYAFKKLFNQTPSKYRRDSLAHNLTLKI</sequence>
<dbReference type="OrthoDB" id="5949386at2"/>
<keyword evidence="7" id="KW-1185">Reference proteome</keyword>
<evidence type="ECO:0000313" key="7">
    <source>
        <dbReference type="Proteomes" id="UP000037848"/>
    </source>
</evidence>
<evidence type="ECO:0000256" key="4">
    <source>
        <dbReference type="ARBA" id="ARBA00023163"/>
    </source>
</evidence>
<accession>A0A0N0LZN1</accession>
<dbReference type="SUPFAM" id="SSF46689">
    <property type="entry name" value="Homeodomain-like"/>
    <property type="match status" value="1"/>
</dbReference>
<protein>
    <submittedName>
        <fullName evidence="6">AraC family transcriptional regulator</fullName>
    </submittedName>
</protein>
<dbReference type="Pfam" id="PF12833">
    <property type="entry name" value="HTH_18"/>
    <property type="match status" value="1"/>
</dbReference>
<dbReference type="InterPro" id="IPR018060">
    <property type="entry name" value="HTH_AraC"/>
</dbReference>
<evidence type="ECO:0000313" key="6">
    <source>
        <dbReference type="EMBL" id="KPH63088.1"/>
    </source>
</evidence>
<comment type="caution">
    <text evidence="6">The sequence shown here is derived from an EMBL/GenBank/DDBJ whole genome shotgun (WGS) entry which is preliminary data.</text>
</comment>
<dbReference type="AlphaFoldDB" id="A0A0N0LZN1"/>
<dbReference type="InterPro" id="IPR009057">
    <property type="entry name" value="Homeodomain-like_sf"/>
</dbReference>
<dbReference type="EMBL" id="LHPH01000010">
    <property type="protein sequence ID" value="KPH63088.1"/>
    <property type="molecule type" value="Genomic_DNA"/>
</dbReference>
<dbReference type="PANTHER" id="PTHR11019">
    <property type="entry name" value="HTH-TYPE TRANSCRIPTIONAL REGULATOR NIMR"/>
    <property type="match status" value="1"/>
</dbReference>
<dbReference type="SMART" id="SM00342">
    <property type="entry name" value="HTH_ARAC"/>
    <property type="match status" value="1"/>
</dbReference>
<dbReference type="RefSeq" id="WP_054205818.1">
    <property type="nucleotide sequence ID" value="NZ_LHPH01000010.1"/>
</dbReference>
<dbReference type="PANTHER" id="PTHR11019:SF199">
    <property type="entry name" value="HTH-TYPE TRANSCRIPTIONAL REGULATOR NIMR"/>
    <property type="match status" value="1"/>
</dbReference>
<dbReference type="InterPro" id="IPR020449">
    <property type="entry name" value="Tscrpt_reg_AraC-type_HTH"/>
</dbReference>
<dbReference type="InterPro" id="IPR018062">
    <property type="entry name" value="HTH_AraC-typ_CS"/>
</dbReference>
<dbReference type="GO" id="GO:0003700">
    <property type="term" value="F:DNA-binding transcription factor activity"/>
    <property type="evidence" value="ECO:0007669"/>
    <property type="project" value="InterPro"/>
</dbReference>
<feature type="domain" description="HTH araC/xylS-type" evidence="5">
    <location>
        <begin position="154"/>
        <end position="254"/>
    </location>
</feature>
<dbReference type="PATRIC" id="fig|187330.3.peg.4193"/>
<dbReference type="STRING" id="187330.AMS58_14815"/>
<proteinExistence type="predicted"/>
<dbReference type="Gene3D" id="2.60.120.10">
    <property type="entry name" value="Jelly Rolls"/>
    <property type="match status" value="1"/>
</dbReference>
<evidence type="ECO:0000256" key="1">
    <source>
        <dbReference type="ARBA" id="ARBA00022491"/>
    </source>
</evidence>
<keyword evidence="4" id="KW-0804">Transcription</keyword>
<dbReference type="Proteomes" id="UP000037848">
    <property type="component" value="Unassembled WGS sequence"/>
</dbReference>
<organism evidence="6 7">
    <name type="scientific">Pseudoalteromonas porphyrae</name>
    <dbReference type="NCBI Taxonomy" id="187330"/>
    <lineage>
        <taxon>Bacteria</taxon>
        <taxon>Pseudomonadati</taxon>
        <taxon>Pseudomonadota</taxon>
        <taxon>Gammaproteobacteria</taxon>
        <taxon>Alteromonadales</taxon>
        <taxon>Pseudoalteromonadaceae</taxon>
        <taxon>Pseudoalteromonas</taxon>
    </lineage>
</organism>
<evidence type="ECO:0000256" key="2">
    <source>
        <dbReference type="ARBA" id="ARBA00023015"/>
    </source>
</evidence>
<dbReference type="GO" id="GO:0043565">
    <property type="term" value="F:sequence-specific DNA binding"/>
    <property type="evidence" value="ECO:0007669"/>
    <property type="project" value="InterPro"/>
</dbReference>
<dbReference type="PROSITE" id="PS00041">
    <property type="entry name" value="HTH_ARAC_FAMILY_1"/>
    <property type="match status" value="1"/>
</dbReference>
<evidence type="ECO:0000259" key="5">
    <source>
        <dbReference type="PROSITE" id="PS01124"/>
    </source>
</evidence>
<dbReference type="InterPro" id="IPR011051">
    <property type="entry name" value="RmlC_Cupin_sf"/>
</dbReference>
<gene>
    <name evidence="6" type="ORF">ADS77_10395</name>
</gene>
<dbReference type="PROSITE" id="PS01124">
    <property type="entry name" value="HTH_ARAC_FAMILY_2"/>
    <property type="match status" value="1"/>
</dbReference>
<keyword evidence="1" id="KW-0678">Repressor</keyword>
<dbReference type="InterPro" id="IPR014710">
    <property type="entry name" value="RmlC-like_jellyroll"/>
</dbReference>
<name>A0A0N0LZN1_9GAMM</name>
<keyword evidence="2" id="KW-0805">Transcription regulation</keyword>
<dbReference type="FunFam" id="1.10.10.60:FF:000132">
    <property type="entry name" value="AraC family transcriptional regulator"/>
    <property type="match status" value="1"/>
</dbReference>
<reference evidence="6 7" key="1">
    <citation type="submission" date="2015-08" db="EMBL/GenBank/DDBJ databases">
        <title>Draft Genome Sequence of Pseudoalteromonas porphyrae UCD-SED14.</title>
        <authorList>
            <person name="Coil D.A."/>
            <person name="Jospin G."/>
            <person name="Lee R.D."/>
            <person name="Eisen J.A."/>
        </authorList>
    </citation>
    <scope>NUCLEOTIDE SEQUENCE [LARGE SCALE GENOMIC DNA]</scope>
    <source>
        <strain evidence="6 7">UCD-SED14</strain>
    </source>
</reference>